<evidence type="ECO:0000256" key="8">
    <source>
        <dbReference type="ARBA" id="ARBA00022741"/>
    </source>
</evidence>
<dbReference type="Pfam" id="PF04675">
    <property type="entry name" value="DNA_ligase_A_N"/>
    <property type="match status" value="1"/>
</dbReference>
<sequence>MPTLNLFTNFPVDAVVASDILKDATKAVSKIIGKPESVKSRSLFLYVCIKSSACLAMVVLANGGKWGKLGNIIMGCPGETARVPIAFAGTEEPAAYGELISIGGLGPSVNGKLSSTIAEILQTKLSIDSSRFYIKFYDVERCHFESSIVSPSFLGKLPKRSFSFCLKRTPKHLVFDFNGEVKMTETKFSVLCSLFTWMQRSKSSAMKRSKFRKFLDTFCHSGDYFSAIRLLLPSLDRERGTYGLKESVLATCLIDALGISRDSHDALRLVNWRKGGAQTGANAGNFSLVAAEVLQRRQGMASGGLTIKDVNDLLDRLASAENRAEKTSVLSTLINKTNAQEMKWIIMIILKDLKLGISEKSIFHEFHPDAEDLFNVTCDLKLVCEKLRDRSQRHKRQDIEVGKAVRPQLAMRVANAAGAWKKLHGKEVVIECKFDGDRIQIHKNGTEIHFFSRNFLDHSEYGHGMSDIIIQNVLADRCILDGEMLVWDTSLNRFAEFGSNQEIAKAAKDGLDSDRQLCYIAFDILYVGDTSVIHQSLKERHELLRKVVKPLKGRLEILVPNGGLGLNSHCPSGEPCWSLIAHNVDDVERFFKETVENRDEGIVLKDLGSKWDPSDRSGKWLKLKPDYIRAGSDLDVLIIGGYYGSGRRGGEVAQFLVGLAERPAPNTYPRRFLSFCRVGTGLSDEELDAVATKLKPYFRKYEYPRKPPPSFYQVTNNSKERPDVWVDSPEKSIILSITSDIRTIRSEVFAAPYSLRFPRIDRVRYDKPWHECLDVQSFVELVNSSNGTTQRGTDYGDLQESRPKRMKFSKGERKNVSVVPSHLIQTDISDVKGGSSIFSNMMFYFVNFPPTLSLDSLHKMVAENGGTFSMNLNTSVTHCVAADSKGIKYQAAKLHGDIIHYSWVLDCCSQKKLLHLQPKYFLFLSDSSKKKLQEEIDEFSDSYYQDLDLAGIKQLLSNVERSEATKTIDYYKKKYCPKKKWSHFYGCCIYFCPSIPSLKPDWEVLLGLASRRLKLEVSMAGGKVSNSIALATHLVVFSVPGFDVDFETLLKSFTSSEKHLLRNKGLHVVKSQWLEDCLERDQRLQEGPYSLKTIGVQELEIVECNHDKHDQDLGAPSGLDNEAKQNMSPSLDLREQITEKTALEIPKTFASYEGIGKRKRGRPAGTSMKKGKTTMTQARRTRGRIGQRPAKICDNESDESLSHDEKTQREENNIREGNHETVGTGSAEIQGTEIIKDSESSPRGKAAEQEVEKDIGYEEWHDKVPNVEMTKMHINSKDGERSEKLEVMADPVQAMLLDMIPSLGAKEIGTRERIVNDEKPKPPLDPNAEPTKKKKVSYKDVAGELLKDWLLRLKLGANINLSYFYSVGMLVAVWLSSYAGFDFRWLWLSFLAVQGTCVVTMWLVLAQTDWDRQAQRAKELTGTTSTAINDDDDNQEDERLDAKIQDFFTS</sequence>
<dbReference type="GO" id="GO:0003677">
    <property type="term" value="F:DNA binding"/>
    <property type="evidence" value="ECO:0007669"/>
    <property type="project" value="InterPro"/>
</dbReference>
<dbReference type="SUPFAM" id="SSF56091">
    <property type="entry name" value="DNA ligase/mRNA capping enzyme, catalytic domain"/>
    <property type="match status" value="1"/>
</dbReference>
<dbReference type="SUPFAM" id="SSF50249">
    <property type="entry name" value="Nucleic acid-binding proteins"/>
    <property type="match status" value="1"/>
</dbReference>
<dbReference type="Pfam" id="PF04679">
    <property type="entry name" value="DNA_ligase_A_C"/>
    <property type="match status" value="1"/>
</dbReference>
<dbReference type="Pfam" id="PF01068">
    <property type="entry name" value="DNA_ligase_A_M"/>
    <property type="match status" value="1"/>
</dbReference>
<feature type="transmembrane region" description="Helical" evidence="19">
    <location>
        <begin position="1385"/>
        <end position="1406"/>
    </location>
</feature>
<keyword evidence="9 16" id="KW-0227">DNA damage</keyword>
<dbReference type="CDD" id="cd07903">
    <property type="entry name" value="Adenylation_DNA_ligase_IV"/>
    <property type="match status" value="1"/>
</dbReference>
<dbReference type="FunFam" id="3.30.470.30:FF:000014">
    <property type="entry name" value="DNA ligase"/>
    <property type="match status" value="1"/>
</dbReference>
<keyword evidence="19" id="KW-0812">Transmembrane</keyword>
<keyword evidence="10 16" id="KW-0067">ATP-binding</keyword>
<dbReference type="GO" id="GO:0046872">
    <property type="term" value="F:metal ion binding"/>
    <property type="evidence" value="ECO:0007669"/>
    <property type="project" value="UniProtKB-KW"/>
</dbReference>
<dbReference type="CDD" id="cd07968">
    <property type="entry name" value="OBF_DNA_ligase_IV"/>
    <property type="match status" value="1"/>
</dbReference>
<dbReference type="InterPro" id="IPR001398">
    <property type="entry name" value="Macrophage_inhib_fac"/>
</dbReference>
<dbReference type="InterPro" id="IPR012308">
    <property type="entry name" value="DNA_ligase_ATP-dep_N"/>
</dbReference>
<dbReference type="FunFam" id="1.10.3260.10:FF:000005">
    <property type="entry name" value="DNA ligase"/>
    <property type="match status" value="1"/>
</dbReference>
<dbReference type="Gene3D" id="3.30.470.30">
    <property type="entry name" value="DNA ligase/mRNA capping enzyme"/>
    <property type="match status" value="1"/>
</dbReference>
<dbReference type="GO" id="GO:0006310">
    <property type="term" value="P:DNA recombination"/>
    <property type="evidence" value="ECO:0007669"/>
    <property type="project" value="UniProtKB-KW"/>
</dbReference>
<keyword evidence="5 16" id="KW-0436">Ligase</keyword>
<evidence type="ECO:0000256" key="17">
    <source>
        <dbReference type="RuleBase" id="RU004196"/>
    </source>
</evidence>
<dbReference type="Gene3D" id="1.10.3260.10">
    <property type="entry name" value="DNA ligase, ATP-dependent, N-terminal domain"/>
    <property type="match status" value="1"/>
</dbReference>
<evidence type="ECO:0000256" key="18">
    <source>
        <dbReference type="SAM" id="MobiDB-lite"/>
    </source>
</evidence>
<evidence type="ECO:0000256" key="5">
    <source>
        <dbReference type="ARBA" id="ARBA00022598"/>
    </source>
</evidence>
<dbReference type="InterPro" id="IPR036420">
    <property type="entry name" value="BRCT_dom_sf"/>
</dbReference>
<dbReference type="SUPFAM" id="SSF52113">
    <property type="entry name" value="BRCT domain"/>
    <property type="match status" value="2"/>
</dbReference>
<keyword evidence="6" id="KW-0479">Metal-binding</keyword>
<dbReference type="GO" id="GO:0071897">
    <property type="term" value="P:DNA biosynthetic process"/>
    <property type="evidence" value="ECO:0007669"/>
    <property type="project" value="InterPro"/>
</dbReference>
<feature type="transmembrane region" description="Helical" evidence="19">
    <location>
        <begin position="1361"/>
        <end position="1379"/>
    </location>
</feature>
<feature type="domain" description="BRCT" evidence="21">
    <location>
        <begin position="833"/>
        <end position="921"/>
    </location>
</feature>
<dbReference type="Pfam" id="PF01187">
    <property type="entry name" value="MIF"/>
    <property type="match status" value="1"/>
</dbReference>
<dbReference type="EC" id="6.5.1.1" evidence="16"/>
<keyword evidence="11" id="KW-0460">Magnesium</keyword>
<comment type="similarity">
    <text evidence="3">Belongs to the MIF family.</text>
</comment>
<dbReference type="GO" id="GO:0005524">
    <property type="term" value="F:ATP binding"/>
    <property type="evidence" value="ECO:0007669"/>
    <property type="project" value="UniProtKB-KW"/>
</dbReference>
<accession>A0A5N6R6U0</accession>
<dbReference type="SMART" id="SM00292">
    <property type="entry name" value="BRCT"/>
    <property type="match status" value="2"/>
</dbReference>
<keyword evidence="13 16" id="KW-0234">DNA repair</keyword>
<feature type="compositionally biased region" description="Basic and acidic residues" evidence="18">
    <location>
        <begin position="1234"/>
        <end position="1252"/>
    </location>
</feature>
<evidence type="ECO:0000256" key="4">
    <source>
        <dbReference type="ARBA" id="ARBA00007572"/>
    </source>
</evidence>
<dbReference type="Gene3D" id="2.40.50.140">
    <property type="entry name" value="Nucleic acid-binding proteins"/>
    <property type="match status" value="1"/>
</dbReference>
<feature type="region of interest" description="Disordered" evidence="18">
    <location>
        <begin position="1108"/>
        <end position="1127"/>
    </location>
</feature>
<comment type="similarity">
    <text evidence="4 17">Belongs to the ATP-dependent DNA ligase family.</text>
</comment>
<dbReference type="SUPFAM" id="SSF117018">
    <property type="entry name" value="ATP-dependent DNA ligase DNA-binding domain"/>
    <property type="match status" value="1"/>
</dbReference>
<organism evidence="22 23">
    <name type="scientific">Carpinus fangiana</name>
    <dbReference type="NCBI Taxonomy" id="176857"/>
    <lineage>
        <taxon>Eukaryota</taxon>
        <taxon>Viridiplantae</taxon>
        <taxon>Streptophyta</taxon>
        <taxon>Embryophyta</taxon>
        <taxon>Tracheophyta</taxon>
        <taxon>Spermatophyta</taxon>
        <taxon>Magnoliopsida</taxon>
        <taxon>eudicotyledons</taxon>
        <taxon>Gunneridae</taxon>
        <taxon>Pentapetalae</taxon>
        <taxon>rosids</taxon>
        <taxon>fabids</taxon>
        <taxon>Fagales</taxon>
        <taxon>Betulaceae</taxon>
        <taxon>Carpinus</taxon>
    </lineage>
</organism>
<keyword evidence="23" id="KW-1185">Reference proteome</keyword>
<keyword evidence="19" id="KW-0472">Membrane</keyword>
<dbReference type="InterPro" id="IPR029710">
    <property type="entry name" value="LIG4"/>
</dbReference>
<feature type="region of interest" description="Disordered" evidence="18">
    <location>
        <begin position="1314"/>
        <end position="1333"/>
    </location>
</feature>
<feature type="domain" description="ATP-dependent DNA ligase family profile" evidence="20">
    <location>
        <begin position="510"/>
        <end position="661"/>
    </location>
</feature>
<dbReference type="FunFam" id="3.40.50.10190:FF:000072">
    <property type="entry name" value="DNA ligase"/>
    <property type="match status" value="1"/>
</dbReference>
<evidence type="ECO:0000256" key="6">
    <source>
        <dbReference type="ARBA" id="ARBA00022723"/>
    </source>
</evidence>
<feature type="compositionally biased region" description="Low complexity" evidence="18">
    <location>
        <begin position="1165"/>
        <end position="1176"/>
    </location>
</feature>
<evidence type="ECO:0000256" key="9">
    <source>
        <dbReference type="ARBA" id="ARBA00022763"/>
    </source>
</evidence>
<evidence type="ECO:0000313" key="22">
    <source>
        <dbReference type="EMBL" id="KAE8056710.1"/>
    </source>
</evidence>
<comment type="catalytic activity">
    <reaction evidence="15 16">
        <text>ATP + (deoxyribonucleotide)n-3'-hydroxyl + 5'-phospho-(deoxyribonucleotide)m = (deoxyribonucleotide)n+m + AMP + diphosphate.</text>
        <dbReference type="EC" id="6.5.1.1"/>
    </reaction>
</comment>
<dbReference type="NCBIfam" id="TIGR00574">
    <property type="entry name" value="dnl1"/>
    <property type="match status" value="1"/>
</dbReference>
<dbReference type="PROSITE" id="PS50160">
    <property type="entry name" value="DNA_LIGASE_A3"/>
    <property type="match status" value="1"/>
</dbReference>
<evidence type="ECO:0000256" key="11">
    <source>
        <dbReference type="ARBA" id="ARBA00022842"/>
    </source>
</evidence>
<evidence type="ECO:0000256" key="15">
    <source>
        <dbReference type="ARBA" id="ARBA00034003"/>
    </source>
</evidence>
<dbReference type="GO" id="GO:0032807">
    <property type="term" value="C:DNA ligase IV complex"/>
    <property type="evidence" value="ECO:0007669"/>
    <property type="project" value="TreeGrafter"/>
</dbReference>
<dbReference type="Pfam" id="PF16589">
    <property type="entry name" value="BRCT_2"/>
    <property type="match status" value="1"/>
</dbReference>
<dbReference type="PROSITE" id="PS00697">
    <property type="entry name" value="DNA_LIGASE_A1"/>
    <property type="match status" value="1"/>
</dbReference>
<evidence type="ECO:0000256" key="2">
    <source>
        <dbReference type="ARBA" id="ARBA00004123"/>
    </source>
</evidence>
<comment type="cofactor">
    <cofactor evidence="1">
        <name>Mg(2+)</name>
        <dbReference type="ChEBI" id="CHEBI:18420"/>
    </cofactor>
</comment>
<dbReference type="GO" id="GO:0006303">
    <property type="term" value="P:double-strand break repair via nonhomologous end joining"/>
    <property type="evidence" value="ECO:0007669"/>
    <property type="project" value="TreeGrafter"/>
</dbReference>
<gene>
    <name evidence="22" type="ORF">FH972_013456</name>
</gene>
<evidence type="ECO:0000256" key="14">
    <source>
        <dbReference type="ARBA" id="ARBA00023242"/>
    </source>
</evidence>
<evidence type="ECO:0000256" key="16">
    <source>
        <dbReference type="RuleBase" id="RU000617"/>
    </source>
</evidence>
<evidence type="ECO:0000256" key="13">
    <source>
        <dbReference type="ARBA" id="ARBA00023204"/>
    </source>
</evidence>
<evidence type="ECO:0000256" key="12">
    <source>
        <dbReference type="ARBA" id="ARBA00023172"/>
    </source>
</evidence>
<dbReference type="InterPro" id="IPR044125">
    <property type="entry name" value="Adenylation_DNA_ligase_IV"/>
</dbReference>
<dbReference type="Gene3D" id="3.30.429.10">
    <property type="entry name" value="Macrophage Migration Inhibitory Factor"/>
    <property type="match status" value="1"/>
</dbReference>
<evidence type="ECO:0000256" key="10">
    <source>
        <dbReference type="ARBA" id="ARBA00022840"/>
    </source>
</evidence>
<dbReference type="OrthoDB" id="151490at2759"/>
<dbReference type="PROSITE" id="PS50172">
    <property type="entry name" value="BRCT"/>
    <property type="match status" value="2"/>
</dbReference>
<keyword evidence="8 16" id="KW-0547">Nucleotide-binding</keyword>
<keyword evidence="19" id="KW-1133">Transmembrane helix</keyword>
<dbReference type="InterPro" id="IPR016059">
    <property type="entry name" value="DNA_ligase_ATP-dep_CS"/>
</dbReference>
<name>A0A5N6R6U0_9ROSI</name>
<dbReference type="InterPro" id="IPR036599">
    <property type="entry name" value="DNA_ligase_N_sf"/>
</dbReference>
<keyword evidence="14" id="KW-0539">Nucleus</keyword>
<dbReference type="SUPFAM" id="SSF55331">
    <property type="entry name" value="Tautomerase/MIF"/>
    <property type="match status" value="1"/>
</dbReference>
<dbReference type="InterPro" id="IPR012309">
    <property type="entry name" value="DNA_ligase_ATP-dep_C"/>
</dbReference>
<dbReference type="Proteomes" id="UP000327013">
    <property type="component" value="Chromosome 5"/>
</dbReference>
<dbReference type="GO" id="GO:0003910">
    <property type="term" value="F:DNA ligase (ATP) activity"/>
    <property type="evidence" value="ECO:0007669"/>
    <property type="project" value="UniProtKB-EC"/>
</dbReference>
<dbReference type="InterPro" id="IPR001357">
    <property type="entry name" value="BRCT_dom"/>
</dbReference>
<evidence type="ECO:0000256" key="7">
    <source>
        <dbReference type="ARBA" id="ARBA00022737"/>
    </source>
</evidence>
<dbReference type="EMBL" id="CM017325">
    <property type="protein sequence ID" value="KAE8056710.1"/>
    <property type="molecule type" value="Genomic_DNA"/>
</dbReference>
<evidence type="ECO:0000313" key="23">
    <source>
        <dbReference type="Proteomes" id="UP000327013"/>
    </source>
</evidence>
<dbReference type="CDD" id="cd17722">
    <property type="entry name" value="BRCT_DNA_ligase_IV_rpt1"/>
    <property type="match status" value="1"/>
</dbReference>
<evidence type="ECO:0000256" key="19">
    <source>
        <dbReference type="SAM" id="Phobius"/>
    </source>
</evidence>
<comment type="subcellular location">
    <subcellularLocation>
        <location evidence="2">Nucleus</location>
    </subcellularLocation>
</comment>
<keyword evidence="12 16" id="KW-0233">DNA recombination</keyword>
<dbReference type="InterPro" id="IPR000977">
    <property type="entry name" value="DNA_ligase_ATP-dep"/>
</dbReference>
<dbReference type="Gene3D" id="3.40.50.10190">
    <property type="entry name" value="BRCT domain"/>
    <property type="match status" value="2"/>
</dbReference>
<evidence type="ECO:0000256" key="1">
    <source>
        <dbReference type="ARBA" id="ARBA00001946"/>
    </source>
</evidence>
<keyword evidence="7" id="KW-0677">Repeat</keyword>
<dbReference type="InterPro" id="IPR012310">
    <property type="entry name" value="DNA_ligase_ATP-dep_cent"/>
</dbReference>
<evidence type="ECO:0000259" key="21">
    <source>
        <dbReference type="PROSITE" id="PS50172"/>
    </source>
</evidence>
<feature type="region of interest" description="Disordered" evidence="18">
    <location>
        <begin position="1153"/>
        <end position="1252"/>
    </location>
</feature>
<evidence type="ECO:0000259" key="20">
    <source>
        <dbReference type="PROSITE" id="PS50160"/>
    </source>
</evidence>
<dbReference type="InterPro" id="IPR012340">
    <property type="entry name" value="NA-bd_OB-fold"/>
</dbReference>
<feature type="domain" description="BRCT" evidence="21">
    <location>
        <begin position="1017"/>
        <end position="1091"/>
    </location>
</feature>
<evidence type="ECO:0000256" key="3">
    <source>
        <dbReference type="ARBA" id="ARBA00005851"/>
    </source>
</evidence>
<proteinExistence type="inferred from homology"/>
<feature type="compositionally biased region" description="Basic and acidic residues" evidence="18">
    <location>
        <begin position="1200"/>
        <end position="1219"/>
    </location>
</feature>
<dbReference type="FunFam" id="2.40.50.140:FF:000173">
    <property type="entry name" value="DNA ligase"/>
    <property type="match status" value="1"/>
</dbReference>
<dbReference type="PANTHER" id="PTHR45997">
    <property type="entry name" value="DNA LIGASE 4"/>
    <property type="match status" value="1"/>
</dbReference>
<reference evidence="22 23" key="1">
    <citation type="submission" date="2019-06" db="EMBL/GenBank/DDBJ databases">
        <title>A chromosomal-level reference genome of Carpinus fangiana (Coryloideae, Betulaceae).</title>
        <authorList>
            <person name="Yang X."/>
            <person name="Wang Z."/>
            <person name="Zhang L."/>
            <person name="Hao G."/>
            <person name="Liu J."/>
            <person name="Yang Y."/>
        </authorList>
    </citation>
    <scope>NUCLEOTIDE SEQUENCE [LARGE SCALE GENOMIC DNA]</scope>
    <source>
        <strain evidence="22">Cfa_2016G</strain>
        <tissue evidence="22">Leaf</tissue>
    </source>
</reference>
<dbReference type="PANTHER" id="PTHR45997:SF1">
    <property type="entry name" value="DNA LIGASE 4"/>
    <property type="match status" value="1"/>
</dbReference>
<protein>
    <recommendedName>
        <fullName evidence="16">DNA ligase</fullName>
        <ecNumber evidence="16">6.5.1.1</ecNumber>
    </recommendedName>
</protein>
<dbReference type="InterPro" id="IPR014347">
    <property type="entry name" value="Tautomerase/MIF_sf"/>
</dbReference>
<dbReference type="GO" id="GO:0006297">
    <property type="term" value="P:nucleotide-excision repair, DNA gap filling"/>
    <property type="evidence" value="ECO:0007669"/>
    <property type="project" value="TreeGrafter"/>
</dbReference>